<evidence type="ECO:0000313" key="3">
    <source>
        <dbReference type="Proteomes" id="UP000799424"/>
    </source>
</evidence>
<feature type="non-terminal residue" evidence="2">
    <location>
        <position position="212"/>
    </location>
</feature>
<protein>
    <submittedName>
        <fullName evidence="2">Uncharacterized protein</fullName>
    </submittedName>
</protein>
<feature type="region of interest" description="Disordered" evidence="1">
    <location>
        <begin position="188"/>
        <end position="212"/>
    </location>
</feature>
<keyword evidence="3" id="KW-1185">Reference proteome</keyword>
<name>A0A6A7A6F9_9PLEO</name>
<reference evidence="2" key="1">
    <citation type="journal article" date="2020" name="Stud. Mycol.">
        <title>101 Dothideomycetes genomes: a test case for predicting lifestyles and emergence of pathogens.</title>
        <authorList>
            <person name="Haridas S."/>
            <person name="Albert R."/>
            <person name="Binder M."/>
            <person name="Bloem J."/>
            <person name="Labutti K."/>
            <person name="Salamov A."/>
            <person name="Andreopoulos B."/>
            <person name="Baker S."/>
            <person name="Barry K."/>
            <person name="Bills G."/>
            <person name="Bluhm B."/>
            <person name="Cannon C."/>
            <person name="Castanera R."/>
            <person name="Culley D."/>
            <person name="Daum C."/>
            <person name="Ezra D."/>
            <person name="Gonzalez J."/>
            <person name="Henrissat B."/>
            <person name="Kuo A."/>
            <person name="Liang C."/>
            <person name="Lipzen A."/>
            <person name="Lutzoni F."/>
            <person name="Magnuson J."/>
            <person name="Mondo S."/>
            <person name="Nolan M."/>
            <person name="Ohm R."/>
            <person name="Pangilinan J."/>
            <person name="Park H.-J."/>
            <person name="Ramirez L."/>
            <person name="Alfaro M."/>
            <person name="Sun H."/>
            <person name="Tritt A."/>
            <person name="Yoshinaga Y."/>
            <person name="Zwiers L.-H."/>
            <person name="Turgeon B."/>
            <person name="Goodwin S."/>
            <person name="Spatafora J."/>
            <person name="Crous P."/>
            <person name="Grigoriev I."/>
        </authorList>
    </citation>
    <scope>NUCLEOTIDE SEQUENCE</scope>
    <source>
        <strain evidence="2">CBS 113818</strain>
    </source>
</reference>
<dbReference type="OrthoDB" id="3640311at2759"/>
<organism evidence="2 3">
    <name type="scientific">Ophiobolus disseminans</name>
    <dbReference type="NCBI Taxonomy" id="1469910"/>
    <lineage>
        <taxon>Eukaryota</taxon>
        <taxon>Fungi</taxon>
        <taxon>Dikarya</taxon>
        <taxon>Ascomycota</taxon>
        <taxon>Pezizomycotina</taxon>
        <taxon>Dothideomycetes</taxon>
        <taxon>Pleosporomycetidae</taxon>
        <taxon>Pleosporales</taxon>
        <taxon>Pleosporineae</taxon>
        <taxon>Phaeosphaeriaceae</taxon>
        <taxon>Ophiobolus</taxon>
    </lineage>
</organism>
<evidence type="ECO:0000256" key="1">
    <source>
        <dbReference type="SAM" id="MobiDB-lite"/>
    </source>
</evidence>
<proteinExistence type="predicted"/>
<gene>
    <name evidence="2" type="ORF">CC86DRAFT_320805</name>
</gene>
<dbReference type="AlphaFoldDB" id="A0A6A7A6F9"/>
<evidence type="ECO:0000313" key="2">
    <source>
        <dbReference type="EMBL" id="KAF2828185.1"/>
    </source>
</evidence>
<dbReference type="EMBL" id="MU006223">
    <property type="protein sequence ID" value="KAF2828185.1"/>
    <property type="molecule type" value="Genomic_DNA"/>
</dbReference>
<accession>A0A6A7A6F9</accession>
<feature type="compositionally biased region" description="Acidic residues" evidence="1">
    <location>
        <begin position="202"/>
        <end position="212"/>
    </location>
</feature>
<sequence length="212" mass="23872">MAQNIVEQFTNMLNSRFSLRSHPHPSLKMKRSIRETVTYPKINITDENDSCLNPPSSCEHVLSCGHIVNTVLPSEPCAPNCHHVSNTEIGMDRSLKVKNALKMKNSRTVSTNSFYCDACVETEIEARISPDISSSNAEQRRATLRAEEAKARGKATKYRKCYIALKFTSVPCHSDGSLLSRYVPREERHPFDNSLPQTGENMFEDVDPNPTE</sequence>
<dbReference type="Proteomes" id="UP000799424">
    <property type="component" value="Unassembled WGS sequence"/>
</dbReference>